<organism evidence="2 3">
    <name type="scientific">Genlisea aurea</name>
    <dbReference type="NCBI Taxonomy" id="192259"/>
    <lineage>
        <taxon>Eukaryota</taxon>
        <taxon>Viridiplantae</taxon>
        <taxon>Streptophyta</taxon>
        <taxon>Embryophyta</taxon>
        <taxon>Tracheophyta</taxon>
        <taxon>Spermatophyta</taxon>
        <taxon>Magnoliopsida</taxon>
        <taxon>eudicotyledons</taxon>
        <taxon>Gunneridae</taxon>
        <taxon>Pentapetalae</taxon>
        <taxon>asterids</taxon>
        <taxon>lamiids</taxon>
        <taxon>Lamiales</taxon>
        <taxon>Lentibulariaceae</taxon>
        <taxon>Genlisea</taxon>
    </lineage>
</organism>
<comment type="caution">
    <text evidence="2">The sequence shown here is derived from an EMBL/GenBank/DDBJ whole genome shotgun (WGS) entry which is preliminary data.</text>
</comment>
<proteinExistence type="predicted"/>
<evidence type="ECO:0000313" key="3">
    <source>
        <dbReference type="Proteomes" id="UP000015453"/>
    </source>
</evidence>
<accession>S8CBC6</accession>
<feature type="compositionally biased region" description="Polar residues" evidence="1">
    <location>
        <begin position="37"/>
        <end position="46"/>
    </location>
</feature>
<name>S8CBC6_9LAMI</name>
<feature type="region of interest" description="Disordered" evidence="1">
    <location>
        <begin position="1"/>
        <end position="124"/>
    </location>
</feature>
<dbReference type="EMBL" id="AUSU01006663">
    <property type="protein sequence ID" value="EPS61681.1"/>
    <property type="molecule type" value="Genomic_DNA"/>
</dbReference>
<dbReference type="AlphaFoldDB" id="S8CBC6"/>
<feature type="compositionally biased region" description="Polar residues" evidence="1">
    <location>
        <begin position="80"/>
        <end position="102"/>
    </location>
</feature>
<feature type="compositionally biased region" description="Basic and acidic residues" evidence="1">
    <location>
        <begin position="64"/>
        <end position="78"/>
    </location>
</feature>
<feature type="compositionally biased region" description="Polar residues" evidence="1">
    <location>
        <begin position="15"/>
        <end position="27"/>
    </location>
</feature>
<reference evidence="2 3" key="1">
    <citation type="journal article" date="2013" name="BMC Genomics">
        <title>The miniature genome of a carnivorous plant Genlisea aurea contains a low number of genes and short non-coding sequences.</title>
        <authorList>
            <person name="Leushkin E.V."/>
            <person name="Sutormin R.A."/>
            <person name="Nabieva E.R."/>
            <person name="Penin A.A."/>
            <person name="Kondrashov A.S."/>
            <person name="Logacheva M.D."/>
        </authorList>
    </citation>
    <scope>NUCLEOTIDE SEQUENCE [LARGE SCALE GENOMIC DNA]</scope>
</reference>
<keyword evidence="3" id="KW-1185">Reference proteome</keyword>
<sequence>MGRDVSGLRLDRKSSNVVNGTSMNNATDDAAAVNETPPESQFSATEESSDKEEGGGVPGGKNAANHEPEEKIIEEAEIQKLTSPGESAVNGTANGTTENNDAASEAFPKSTDDSNSSSQPAKKSEVTVVTYANEGVKLYNNLMPIVFFKSSSSKVVMAITTKRRTIGRWLPRILLKSHNRNFLTHCEDHRPGCSEIHVLRASAEA</sequence>
<evidence type="ECO:0000313" key="2">
    <source>
        <dbReference type="EMBL" id="EPS61681.1"/>
    </source>
</evidence>
<dbReference type="Proteomes" id="UP000015453">
    <property type="component" value="Unassembled WGS sequence"/>
</dbReference>
<evidence type="ECO:0000256" key="1">
    <source>
        <dbReference type="SAM" id="MobiDB-lite"/>
    </source>
</evidence>
<gene>
    <name evidence="2" type="ORF">M569_13114</name>
</gene>
<protein>
    <submittedName>
        <fullName evidence="2">Uncharacterized protein</fullName>
    </submittedName>
</protein>